<dbReference type="AlphaFoldDB" id="A0AAP2DAT9"/>
<comment type="caution">
    <text evidence="6">The sequence shown here is derived from an EMBL/GenBank/DDBJ whole genome shotgun (WGS) entry which is preliminary data.</text>
</comment>
<evidence type="ECO:0000313" key="7">
    <source>
        <dbReference type="Proteomes" id="UP001319180"/>
    </source>
</evidence>
<evidence type="ECO:0000259" key="5">
    <source>
        <dbReference type="Pfam" id="PF06803"/>
    </source>
</evidence>
<dbReference type="InterPro" id="IPR010652">
    <property type="entry name" value="DUF1232"/>
</dbReference>
<evidence type="ECO:0000256" key="4">
    <source>
        <dbReference type="ARBA" id="ARBA00023136"/>
    </source>
</evidence>
<keyword evidence="3" id="KW-1133">Transmembrane helix</keyword>
<dbReference type="Pfam" id="PF06803">
    <property type="entry name" value="DUF1232"/>
    <property type="match status" value="1"/>
</dbReference>
<evidence type="ECO:0000256" key="1">
    <source>
        <dbReference type="ARBA" id="ARBA00004127"/>
    </source>
</evidence>
<accession>A0AAP2DAT9</accession>
<evidence type="ECO:0000256" key="3">
    <source>
        <dbReference type="ARBA" id="ARBA00022989"/>
    </source>
</evidence>
<gene>
    <name evidence="6" type="ORF">KK078_14035</name>
</gene>
<name>A0AAP2DAT9_9BACT</name>
<keyword evidence="7" id="KW-1185">Reference proteome</keyword>
<sequence>MLKNRFFDLALSKASGILGTRARLVLLLTKLGMKLQRVSWKDMNAAAVKEKFLVLGRISRAYASGHYREIPWKTMVMIVAALAYFVMPIDLLPDLVPITGLTDDVAVLMAVFNAASGDVDKFLLWEKKRSLTA</sequence>
<keyword evidence="4" id="KW-0472">Membrane</keyword>
<protein>
    <submittedName>
        <fullName evidence="6">DUF1232 domain-containing protein</fullName>
    </submittedName>
</protein>
<evidence type="ECO:0000256" key="2">
    <source>
        <dbReference type="ARBA" id="ARBA00022692"/>
    </source>
</evidence>
<reference evidence="6 7" key="1">
    <citation type="submission" date="2021-05" db="EMBL/GenBank/DDBJ databases">
        <title>A Polyphasic approach of four new species of the genus Ohtaekwangia: Ohtaekwangia histidinii sp. nov., Ohtaekwangia cretensis sp. nov., Ohtaekwangia indiensis sp. nov., Ohtaekwangia reichenbachii sp. nov. from diverse environment.</title>
        <authorList>
            <person name="Octaviana S."/>
        </authorList>
    </citation>
    <scope>NUCLEOTIDE SEQUENCE [LARGE SCALE GENOMIC DNA]</scope>
    <source>
        <strain evidence="6 7">PWU37</strain>
    </source>
</reference>
<dbReference type="EMBL" id="JAHESC010000019">
    <property type="protein sequence ID" value="MBT1687686.1"/>
    <property type="molecule type" value="Genomic_DNA"/>
</dbReference>
<keyword evidence="2" id="KW-0812">Transmembrane</keyword>
<comment type="subcellular location">
    <subcellularLocation>
        <location evidence="1">Endomembrane system</location>
        <topology evidence="1">Multi-pass membrane protein</topology>
    </subcellularLocation>
</comment>
<evidence type="ECO:0000313" key="6">
    <source>
        <dbReference type="EMBL" id="MBT1687686.1"/>
    </source>
</evidence>
<dbReference type="RefSeq" id="WP_254090917.1">
    <property type="nucleotide sequence ID" value="NZ_JAHESC010000019.1"/>
</dbReference>
<dbReference type="GO" id="GO:0012505">
    <property type="term" value="C:endomembrane system"/>
    <property type="evidence" value="ECO:0007669"/>
    <property type="project" value="UniProtKB-SubCell"/>
</dbReference>
<organism evidence="6 7">
    <name type="scientific">Dawidia soli</name>
    <dbReference type="NCBI Taxonomy" id="2782352"/>
    <lineage>
        <taxon>Bacteria</taxon>
        <taxon>Pseudomonadati</taxon>
        <taxon>Bacteroidota</taxon>
        <taxon>Cytophagia</taxon>
        <taxon>Cytophagales</taxon>
        <taxon>Chryseotaleaceae</taxon>
        <taxon>Dawidia</taxon>
    </lineage>
</organism>
<feature type="domain" description="DUF1232" evidence="5">
    <location>
        <begin position="75"/>
        <end position="109"/>
    </location>
</feature>
<dbReference type="Proteomes" id="UP001319180">
    <property type="component" value="Unassembled WGS sequence"/>
</dbReference>
<proteinExistence type="predicted"/>